<dbReference type="OrthoDB" id="1001682at2759"/>
<proteinExistence type="predicted"/>
<sequence>MMVESNSSPLMSWKDKLLGVESGALGNKGSINLSIRVDEELDFLEGDIYRSIVNGIPAIDFSERIQQILFKERELTVVLKLLGRNIRYGALYSWVSSL</sequence>
<comment type="caution">
    <text evidence="1">The sequence shown here is derived from an EMBL/GenBank/DDBJ whole genome shotgun (WGS) entry which is preliminary data.</text>
</comment>
<reference evidence="1 2" key="1">
    <citation type="journal article" date="2021" name="Plant Biotechnol. J.">
        <title>Multi-omics assisted identification of the key and species-specific regulatory components of drought-tolerant mechanisms in Gossypium stocksii.</title>
        <authorList>
            <person name="Yu D."/>
            <person name="Ke L."/>
            <person name="Zhang D."/>
            <person name="Wu Y."/>
            <person name="Sun Y."/>
            <person name="Mei J."/>
            <person name="Sun J."/>
            <person name="Sun Y."/>
        </authorList>
    </citation>
    <scope>NUCLEOTIDE SEQUENCE [LARGE SCALE GENOMIC DNA]</scope>
    <source>
        <strain evidence="2">cv. E1</strain>
        <tissue evidence="1">Leaf</tissue>
    </source>
</reference>
<protein>
    <submittedName>
        <fullName evidence="1">Uncharacterized protein</fullName>
    </submittedName>
</protein>
<dbReference type="EMBL" id="JAIQCV010000006">
    <property type="protein sequence ID" value="KAH1091474.1"/>
    <property type="molecule type" value="Genomic_DNA"/>
</dbReference>
<dbReference type="Proteomes" id="UP000828251">
    <property type="component" value="Unassembled WGS sequence"/>
</dbReference>
<evidence type="ECO:0000313" key="2">
    <source>
        <dbReference type="Proteomes" id="UP000828251"/>
    </source>
</evidence>
<dbReference type="AlphaFoldDB" id="A0A9D3VQ85"/>
<name>A0A9D3VQ85_9ROSI</name>
<evidence type="ECO:0000313" key="1">
    <source>
        <dbReference type="EMBL" id="KAH1091474.1"/>
    </source>
</evidence>
<keyword evidence="2" id="KW-1185">Reference proteome</keyword>
<organism evidence="1 2">
    <name type="scientific">Gossypium stocksii</name>
    <dbReference type="NCBI Taxonomy" id="47602"/>
    <lineage>
        <taxon>Eukaryota</taxon>
        <taxon>Viridiplantae</taxon>
        <taxon>Streptophyta</taxon>
        <taxon>Embryophyta</taxon>
        <taxon>Tracheophyta</taxon>
        <taxon>Spermatophyta</taxon>
        <taxon>Magnoliopsida</taxon>
        <taxon>eudicotyledons</taxon>
        <taxon>Gunneridae</taxon>
        <taxon>Pentapetalae</taxon>
        <taxon>rosids</taxon>
        <taxon>malvids</taxon>
        <taxon>Malvales</taxon>
        <taxon>Malvaceae</taxon>
        <taxon>Malvoideae</taxon>
        <taxon>Gossypium</taxon>
    </lineage>
</organism>
<gene>
    <name evidence="1" type="ORF">J1N35_018731</name>
</gene>
<accession>A0A9D3VQ85</accession>